<feature type="domain" description="Mur ligase C-terminal" evidence="13">
    <location>
        <begin position="318"/>
        <end position="440"/>
    </location>
</feature>
<dbReference type="HAMAP" id="MF_02019">
    <property type="entry name" value="MurF"/>
    <property type="match status" value="1"/>
</dbReference>
<dbReference type="InterPro" id="IPR036565">
    <property type="entry name" value="Mur-like_cat_sf"/>
</dbReference>
<evidence type="ECO:0000256" key="3">
    <source>
        <dbReference type="ARBA" id="ARBA00022618"/>
    </source>
</evidence>
<keyword evidence="3 10" id="KW-0132">Cell division</keyword>
<accession>A0ABS2GEU6</accession>
<keyword evidence="2 10" id="KW-0436">Ligase</keyword>
<dbReference type="NCBIfam" id="TIGR01143">
    <property type="entry name" value="murF"/>
    <property type="match status" value="1"/>
</dbReference>
<dbReference type="SUPFAM" id="SSF53244">
    <property type="entry name" value="MurD-like peptide ligases, peptide-binding domain"/>
    <property type="match status" value="1"/>
</dbReference>
<comment type="function">
    <text evidence="10 11">Involved in cell wall formation. Catalyzes the final step in the synthesis of UDP-N-acetylmuramoyl-pentapeptide, the precursor of murein.</text>
</comment>
<comment type="pathway">
    <text evidence="10 11">Cell wall biogenesis; peptidoglycan biosynthesis.</text>
</comment>
<dbReference type="GO" id="GO:0016874">
    <property type="term" value="F:ligase activity"/>
    <property type="evidence" value="ECO:0007669"/>
    <property type="project" value="UniProtKB-KW"/>
</dbReference>
<proteinExistence type="inferred from homology"/>
<comment type="subcellular location">
    <subcellularLocation>
        <location evidence="10 11">Cytoplasm</location>
    </subcellularLocation>
</comment>
<evidence type="ECO:0000256" key="10">
    <source>
        <dbReference type="HAMAP-Rule" id="MF_02019"/>
    </source>
</evidence>
<dbReference type="Gene3D" id="3.90.190.20">
    <property type="entry name" value="Mur ligase, C-terminal domain"/>
    <property type="match status" value="1"/>
</dbReference>
<comment type="caution">
    <text evidence="15">The sequence shown here is derived from an EMBL/GenBank/DDBJ whole genome shotgun (WGS) entry which is preliminary data.</text>
</comment>
<dbReference type="EC" id="6.3.2.10" evidence="10 11"/>
<evidence type="ECO:0000256" key="7">
    <source>
        <dbReference type="ARBA" id="ARBA00022984"/>
    </source>
</evidence>
<name>A0ABS2GEU6_9FIRM</name>
<feature type="domain" description="Mur ligase N-terminal catalytic" evidence="12">
    <location>
        <begin position="28"/>
        <end position="71"/>
    </location>
</feature>
<dbReference type="PANTHER" id="PTHR43024">
    <property type="entry name" value="UDP-N-ACETYLMURAMOYL-TRIPEPTIDE--D-ALANYL-D-ALANINE LIGASE"/>
    <property type="match status" value="1"/>
</dbReference>
<dbReference type="Gene3D" id="3.40.1390.10">
    <property type="entry name" value="MurE/MurF, N-terminal domain"/>
    <property type="match status" value="1"/>
</dbReference>
<keyword evidence="16" id="KW-1185">Reference proteome</keyword>
<feature type="binding site" evidence="10">
    <location>
        <begin position="111"/>
        <end position="117"/>
    </location>
    <ligand>
        <name>ATP</name>
        <dbReference type="ChEBI" id="CHEBI:30616"/>
    </ligand>
</feature>
<keyword evidence="4 10" id="KW-0547">Nucleotide-binding</keyword>
<dbReference type="InterPro" id="IPR004101">
    <property type="entry name" value="Mur_ligase_C"/>
</dbReference>
<evidence type="ECO:0000256" key="2">
    <source>
        <dbReference type="ARBA" id="ARBA00022598"/>
    </source>
</evidence>
<evidence type="ECO:0000259" key="12">
    <source>
        <dbReference type="Pfam" id="PF01225"/>
    </source>
</evidence>
<evidence type="ECO:0000256" key="4">
    <source>
        <dbReference type="ARBA" id="ARBA00022741"/>
    </source>
</evidence>
<evidence type="ECO:0000256" key="11">
    <source>
        <dbReference type="RuleBase" id="RU004136"/>
    </source>
</evidence>
<dbReference type="InterPro" id="IPR051046">
    <property type="entry name" value="MurCDEF_CellWall_CoF430Synth"/>
</dbReference>
<dbReference type="InterPro" id="IPR013221">
    <property type="entry name" value="Mur_ligase_cen"/>
</dbReference>
<evidence type="ECO:0000256" key="6">
    <source>
        <dbReference type="ARBA" id="ARBA00022960"/>
    </source>
</evidence>
<dbReference type="SUPFAM" id="SSF53623">
    <property type="entry name" value="MurD-like peptide ligases, catalytic domain"/>
    <property type="match status" value="1"/>
</dbReference>
<dbReference type="Gene3D" id="3.40.1190.10">
    <property type="entry name" value="Mur-like, catalytic domain"/>
    <property type="match status" value="1"/>
</dbReference>
<dbReference type="InterPro" id="IPR036615">
    <property type="entry name" value="Mur_ligase_C_dom_sf"/>
</dbReference>
<dbReference type="Pfam" id="PF01225">
    <property type="entry name" value="Mur_ligase"/>
    <property type="match status" value="1"/>
</dbReference>
<reference evidence="15 16" key="1">
    <citation type="journal article" date="2021" name="Sci. Rep.">
        <title>The distribution of antibiotic resistance genes in chicken gut microbiota commensals.</title>
        <authorList>
            <person name="Juricova H."/>
            <person name="Matiasovicova J."/>
            <person name="Kubasova T."/>
            <person name="Cejkova D."/>
            <person name="Rychlik I."/>
        </authorList>
    </citation>
    <scope>NUCLEOTIDE SEQUENCE [LARGE SCALE GENOMIC DNA]</scope>
    <source>
        <strain evidence="15 16">An537</strain>
    </source>
</reference>
<keyword evidence="7 10" id="KW-0573">Peptidoglycan synthesis</keyword>
<evidence type="ECO:0000256" key="5">
    <source>
        <dbReference type="ARBA" id="ARBA00022840"/>
    </source>
</evidence>
<dbReference type="InterPro" id="IPR035911">
    <property type="entry name" value="MurE/MurF_N"/>
</dbReference>
<feature type="domain" description="Mur ligase central" evidence="14">
    <location>
        <begin position="109"/>
        <end position="294"/>
    </location>
</feature>
<evidence type="ECO:0000313" key="16">
    <source>
        <dbReference type="Proteomes" id="UP000707138"/>
    </source>
</evidence>
<dbReference type="Proteomes" id="UP000707138">
    <property type="component" value="Unassembled WGS sequence"/>
</dbReference>
<dbReference type="SUPFAM" id="SSF63418">
    <property type="entry name" value="MurE/MurF N-terminal domain"/>
    <property type="match status" value="1"/>
</dbReference>
<keyword evidence="6 10" id="KW-0133">Cell shape</keyword>
<dbReference type="InterPro" id="IPR000713">
    <property type="entry name" value="Mur_ligase_N"/>
</dbReference>
<keyword evidence="9 10" id="KW-0961">Cell wall biogenesis/degradation</keyword>
<organism evidence="15 16">
    <name type="scientific">Veillonella magna</name>
    <dbReference type="NCBI Taxonomy" id="464322"/>
    <lineage>
        <taxon>Bacteria</taxon>
        <taxon>Bacillati</taxon>
        <taxon>Bacillota</taxon>
        <taxon>Negativicutes</taxon>
        <taxon>Veillonellales</taxon>
        <taxon>Veillonellaceae</taxon>
        <taxon>Veillonella</taxon>
    </lineage>
</organism>
<dbReference type="Pfam" id="PF08245">
    <property type="entry name" value="Mur_ligase_M"/>
    <property type="match status" value="1"/>
</dbReference>
<gene>
    <name evidence="10" type="primary">murF</name>
    <name evidence="15" type="ORF">H6A01_01565</name>
</gene>
<dbReference type="PANTHER" id="PTHR43024:SF1">
    <property type="entry name" value="UDP-N-ACETYLMURAMOYL-TRIPEPTIDE--D-ALANYL-D-ALANINE LIGASE"/>
    <property type="match status" value="1"/>
</dbReference>
<evidence type="ECO:0000256" key="8">
    <source>
        <dbReference type="ARBA" id="ARBA00023306"/>
    </source>
</evidence>
<keyword evidence="8 10" id="KW-0131">Cell cycle</keyword>
<evidence type="ECO:0000256" key="1">
    <source>
        <dbReference type="ARBA" id="ARBA00022490"/>
    </source>
</evidence>
<protein>
    <recommendedName>
        <fullName evidence="10 11">UDP-N-acetylmuramoyl-tripeptide--D-alanyl-D-alanine ligase</fullName>
        <ecNumber evidence="10 11">6.3.2.10</ecNumber>
    </recommendedName>
    <alternativeName>
        <fullName evidence="10">D-alanyl-D-alanine-adding enzyme</fullName>
    </alternativeName>
</protein>
<evidence type="ECO:0000259" key="14">
    <source>
        <dbReference type="Pfam" id="PF08245"/>
    </source>
</evidence>
<comment type="catalytic activity">
    <reaction evidence="10 11">
        <text>D-alanyl-D-alanine + UDP-N-acetyl-alpha-D-muramoyl-L-alanyl-gamma-D-glutamyl-meso-2,6-diaminopimelate + ATP = UDP-N-acetyl-alpha-D-muramoyl-L-alanyl-gamma-D-glutamyl-meso-2,6-diaminopimeloyl-D-alanyl-D-alanine + ADP + phosphate + H(+)</text>
        <dbReference type="Rhea" id="RHEA:28374"/>
        <dbReference type="ChEBI" id="CHEBI:15378"/>
        <dbReference type="ChEBI" id="CHEBI:30616"/>
        <dbReference type="ChEBI" id="CHEBI:43474"/>
        <dbReference type="ChEBI" id="CHEBI:57822"/>
        <dbReference type="ChEBI" id="CHEBI:61386"/>
        <dbReference type="ChEBI" id="CHEBI:83905"/>
        <dbReference type="ChEBI" id="CHEBI:456216"/>
        <dbReference type="EC" id="6.3.2.10"/>
    </reaction>
</comment>
<evidence type="ECO:0000259" key="13">
    <source>
        <dbReference type="Pfam" id="PF02875"/>
    </source>
</evidence>
<dbReference type="RefSeq" id="WP_205087313.1">
    <property type="nucleotide sequence ID" value="NZ_JACJLA010000002.1"/>
</dbReference>
<sequence>MAEFTLQEVIEATGGNYSGTARNDTMFTHISTDTRAIETGNLFVALKGDTFDGHDFLKTAREKGATGAIVEYGRGIDGLVCIEVDSTLQAYQDLARYHRRRFTIPVVAVTGSSGKTTTKEMIAAVLATKYAVLKTEKNFNNEIGLPKTLLQLTDKHEACVVEMGMRGLGQIKELADIAEPTIGVITNVGTSHIELLGSQEAIAQAKGELIQAIKEDGTAILNGDDNFVKAMDSLTAGKTIYYGIHRPATVQGVQLKYRKDGIGFTCRCFDEVFPVTLPMIGEHNVYDALAAITVGRVLGVPSAKIAKGLAAFAGTPMRQEIVSFPDFVILNDAYNANPASMAESIRALGQLEGKRKIAMLGDMLELGGYTKESHREVGRLLAEEGYSAVFTFGEAAKYIAKAAKEAGVPIVKPCTSHMEMANEYLEMAVKGDVILVKGSRGLRMERVVQELKER</sequence>
<dbReference type="Pfam" id="PF02875">
    <property type="entry name" value="Mur_ligase_C"/>
    <property type="match status" value="1"/>
</dbReference>
<dbReference type="EMBL" id="JACJLA010000002">
    <property type="protein sequence ID" value="MBM6912017.1"/>
    <property type="molecule type" value="Genomic_DNA"/>
</dbReference>
<dbReference type="InterPro" id="IPR005863">
    <property type="entry name" value="UDP-N-AcMur_synth"/>
</dbReference>
<keyword evidence="1 10" id="KW-0963">Cytoplasm</keyword>
<comment type="similarity">
    <text evidence="10">Belongs to the MurCDEF family. MurF subfamily.</text>
</comment>
<keyword evidence="5 10" id="KW-0067">ATP-binding</keyword>
<evidence type="ECO:0000256" key="9">
    <source>
        <dbReference type="ARBA" id="ARBA00023316"/>
    </source>
</evidence>
<evidence type="ECO:0000313" key="15">
    <source>
        <dbReference type="EMBL" id="MBM6912017.1"/>
    </source>
</evidence>